<name>A0A0A9ARE3_ARUDO</name>
<protein>
    <submittedName>
        <fullName evidence="1">Uncharacterized protein</fullName>
    </submittedName>
</protein>
<reference evidence="1" key="1">
    <citation type="submission" date="2014-09" db="EMBL/GenBank/DDBJ databases">
        <authorList>
            <person name="Magalhaes I.L.F."/>
            <person name="Oliveira U."/>
            <person name="Santos F.R."/>
            <person name="Vidigal T.H.D.A."/>
            <person name="Brescovit A.D."/>
            <person name="Santos A.J."/>
        </authorList>
    </citation>
    <scope>NUCLEOTIDE SEQUENCE</scope>
    <source>
        <tissue evidence="1">Shoot tissue taken approximately 20 cm above the soil surface</tissue>
    </source>
</reference>
<sequence>MFQPLFTMFYQNMVKHYSPTSILHTLSHPI</sequence>
<reference evidence="1" key="2">
    <citation type="journal article" date="2015" name="Data Brief">
        <title>Shoot transcriptome of the giant reed, Arundo donax.</title>
        <authorList>
            <person name="Barrero R.A."/>
            <person name="Guerrero F.D."/>
            <person name="Moolhuijzen P."/>
            <person name="Goolsby J.A."/>
            <person name="Tidwell J."/>
            <person name="Bellgard S.E."/>
            <person name="Bellgard M.I."/>
        </authorList>
    </citation>
    <scope>NUCLEOTIDE SEQUENCE</scope>
    <source>
        <tissue evidence="1">Shoot tissue taken approximately 20 cm above the soil surface</tissue>
    </source>
</reference>
<evidence type="ECO:0000313" key="1">
    <source>
        <dbReference type="EMBL" id="JAD53686.1"/>
    </source>
</evidence>
<dbReference type="EMBL" id="GBRH01244209">
    <property type="protein sequence ID" value="JAD53686.1"/>
    <property type="molecule type" value="Transcribed_RNA"/>
</dbReference>
<organism evidence="1">
    <name type="scientific">Arundo donax</name>
    <name type="common">Giant reed</name>
    <name type="synonym">Donax arundinaceus</name>
    <dbReference type="NCBI Taxonomy" id="35708"/>
    <lineage>
        <taxon>Eukaryota</taxon>
        <taxon>Viridiplantae</taxon>
        <taxon>Streptophyta</taxon>
        <taxon>Embryophyta</taxon>
        <taxon>Tracheophyta</taxon>
        <taxon>Spermatophyta</taxon>
        <taxon>Magnoliopsida</taxon>
        <taxon>Liliopsida</taxon>
        <taxon>Poales</taxon>
        <taxon>Poaceae</taxon>
        <taxon>PACMAD clade</taxon>
        <taxon>Arundinoideae</taxon>
        <taxon>Arundineae</taxon>
        <taxon>Arundo</taxon>
    </lineage>
</organism>
<proteinExistence type="predicted"/>
<accession>A0A0A9ARE3</accession>
<dbReference type="AlphaFoldDB" id="A0A0A9ARE3"/>